<comment type="caution">
    <text evidence="2">The sequence shown here is derived from an EMBL/GenBank/DDBJ whole genome shotgun (WGS) entry which is preliminary data.</text>
</comment>
<dbReference type="InterPro" id="IPR017926">
    <property type="entry name" value="GATASE"/>
</dbReference>
<dbReference type="Pfam" id="PF00117">
    <property type="entry name" value="GATase"/>
    <property type="match status" value="1"/>
</dbReference>
<feature type="domain" description="Glutamine amidotransferase" evidence="1">
    <location>
        <begin position="46"/>
        <end position="185"/>
    </location>
</feature>
<protein>
    <recommendedName>
        <fullName evidence="1">Glutamine amidotransferase domain-containing protein</fullName>
    </recommendedName>
</protein>
<evidence type="ECO:0000313" key="3">
    <source>
        <dbReference type="Proteomes" id="UP000443582"/>
    </source>
</evidence>
<dbReference type="Gene3D" id="3.40.50.880">
    <property type="match status" value="1"/>
</dbReference>
<dbReference type="InterPro" id="IPR029062">
    <property type="entry name" value="Class_I_gatase-like"/>
</dbReference>
<dbReference type="PANTHER" id="PTHR42695">
    <property type="entry name" value="GLUTAMINE AMIDOTRANSFERASE YLR126C-RELATED"/>
    <property type="match status" value="1"/>
</dbReference>
<sequence>MKSPIAIIDCSIENPSYNCMNQIIQNFNRPFTYHWVSKFGCESLDKIKEASGYIIFGSDSNVYQRLEWQIDLAKRMKSKMENGIPVLGICFGHQLIADIFGAQVDMVTPDNKLFEGTRELEILEDQFGFVKGEKFELFITHHYEVKELPENFVHLAQSKDCFYDGIAHKDLPFFSFQGHPEASQDFINHHIEQELSNEKLKAGFDGGHKVFKNFIEYIDKL</sequence>
<dbReference type="EMBL" id="QDKL01000001">
    <property type="protein sequence ID" value="RZF22393.1"/>
    <property type="molecule type" value="Genomic_DNA"/>
</dbReference>
<keyword evidence="3" id="KW-1185">Reference proteome</keyword>
<gene>
    <name evidence="2" type="ORF">DAY19_01075</name>
</gene>
<reference evidence="3" key="1">
    <citation type="journal article" date="2019" name="Int. J. Syst. Evol. Microbiol.">
        <title>Halobacteriovorax valvorus sp. nov., a novel prokaryotic predator isolated from coastal seawater of China.</title>
        <authorList>
            <person name="Chen M.-X."/>
        </authorList>
    </citation>
    <scope>NUCLEOTIDE SEQUENCE [LARGE SCALE GENOMIC DNA]</scope>
    <source>
        <strain evidence="3">BL9</strain>
    </source>
</reference>
<proteinExistence type="predicted"/>
<dbReference type="PANTHER" id="PTHR42695:SF5">
    <property type="entry name" value="GLUTAMINE AMIDOTRANSFERASE YLR126C-RELATED"/>
    <property type="match status" value="1"/>
</dbReference>
<dbReference type="PROSITE" id="PS51273">
    <property type="entry name" value="GATASE_TYPE_1"/>
    <property type="match status" value="1"/>
</dbReference>
<organism evidence="2 3">
    <name type="scientific">Halobacteriovorax vibrionivorans</name>
    <dbReference type="NCBI Taxonomy" id="2152716"/>
    <lineage>
        <taxon>Bacteria</taxon>
        <taxon>Pseudomonadati</taxon>
        <taxon>Bdellovibrionota</taxon>
        <taxon>Bacteriovoracia</taxon>
        <taxon>Bacteriovoracales</taxon>
        <taxon>Halobacteriovoraceae</taxon>
        <taxon>Halobacteriovorax</taxon>
    </lineage>
</organism>
<dbReference type="SUPFAM" id="SSF52317">
    <property type="entry name" value="Class I glutamine amidotransferase-like"/>
    <property type="match status" value="1"/>
</dbReference>
<accession>A0ABY0IHH0</accession>
<dbReference type="Proteomes" id="UP000443582">
    <property type="component" value="Unassembled WGS sequence"/>
</dbReference>
<evidence type="ECO:0000259" key="1">
    <source>
        <dbReference type="Pfam" id="PF00117"/>
    </source>
</evidence>
<dbReference type="RefSeq" id="WP_114705338.1">
    <property type="nucleotide sequence ID" value="NZ_QDKL01000001.1"/>
</dbReference>
<dbReference type="InterPro" id="IPR044992">
    <property type="entry name" value="ChyE-like"/>
</dbReference>
<evidence type="ECO:0000313" key="2">
    <source>
        <dbReference type="EMBL" id="RZF22393.1"/>
    </source>
</evidence>
<name>A0ABY0IHH0_9BACT</name>